<dbReference type="Gene3D" id="1.25.40.20">
    <property type="entry name" value="Ankyrin repeat-containing domain"/>
    <property type="match status" value="1"/>
</dbReference>
<evidence type="ECO:0000256" key="2">
    <source>
        <dbReference type="ARBA" id="ARBA00023043"/>
    </source>
</evidence>
<feature type="repeat" description="ANK" evidence="3">
    <location>
        <begin position="52"/>
        <end position="85"/>
    </location>
</feature>
<accession>A0A6N3X4Z2</accession>
<evidence type="ECO:0000256" key="3">
    <source>
        <dbReference type="PROSITE-ProRule" id="PRU00023"/>
    </source>
</evidence>
<proteinExistence type="predicted"/>
<keyword evidence="1" id="KW-0677">Repeat</keyword>
<dbReference type="InterPro" id="IPR002110">
    <property type="entry name" value="Ankyrin_rpt"/>
</dbReference>
<evidence type="ECO:0000313" key="4">
    <source>
        <dbReference type="EMBL" id="KKZ15121.1"/>
    </source>
</evidence>
<dbReference type="PROSITE" id="PS50088">
    <property type="entry name" value="ANK_REPEAT"/>
    <property type="match status" value="1"/>
</dbReference>
<dbReference type="Proteomes" id="UP000035054">
    <property type="component" value="Unassembled WGS sequence"/>
</dbReference>
<evidence type="ECO:0000313" key="5">
    <source>
        <dbReference type="Proteomes" id="UP000035054"/>
    </source>
</evidence>
<dbReference type="AlphaFoldDB" id="A0A6N3X4Z2"/>
<feature type="non-terminal residue" evidence="4">
    <location>
        <position position="86"/>
    </location>
</feature>
<dbReference type="PANTHER" id="PTHR24171">
    <property type="entry name" value="ANKYRIN REPEAT DOMAIN-CONTAINING PROTEIN 39-RELATED"/>
    <property type="match status" value="1"/>
</dbReference>
<dbReference type="SUPFAM" id="SSF48403">
    <property type="entry name" value="Ankyrin repeat"/>
    <property type="match status" value="1"/>
</dbReference>
<dbReference type="InterPro" id="IPR036770">
    <property type="entry name" value="Ankyrin_rpt-contain_sf"/>
</dbReference>
<organism evidence="4 5">
    <name type="scientific">Candidatus Synechococcus spongiarum 142</name>
    <dbReference type="NCBI Taxonomy" id="1608213"/>
    <lineage>
        <taxon>Bacteria</taxon>
        <taxon>Bacillati</taxon>
        <taxon>Cyanobacteriota</taxon>
        <taxon>Cyanophyceae</taxon>
        <taxon>Synechococcales</taxon>
        <taxon>Synechococcaceae</taxon>
        <taxon>Synechococcus</taxon>
    </lineage>
</organism>
<dbReference type="EMBL" id="JXUO01000066">
    <property type="protein sequence ID" value="KKZ15121.1"/>
    <property type="molecule type" value="Genomic_DNA"/>
</dbReference>
<protein>
    <submittedName>
        <fullName evidence="4">Uncharacterized protein</fullName>
    </submittedName>
</protein>
<name>A0A6N3X4Z2_9SYNE</name>
<evidence type="ECO:0000256" key="1">
    <source>
        <dbReference type="ARBA" id="ARBA00022737"/>
    </source>
</evidence>
<dbReference type="Pfam" id="PF00023">
    <property type="entry name" value="Ank"/>
    <property type="match status" value="1"/>
</dbReference>
<sequence>MDPLVLGGFNPVQAFPYCEEDWGSISFFLVASADDVALCLSQGADPNARDEDGFTPLDRAAAYSKTLAVVQALLDAGADLNARTED</sequence>
<gene>
    <name evidence="4" type="ORF">TH68_02150</name>
</gene>
<dbReference type="SMART" id="SM00248">
    <property type="entry name" value="ANK"/>
    <property type="match status" value="1"/>
</dbReference>
<comment type="caution">
    <text evidence="4">The sequence shown here is derived from an EMBL/GenBank/DDBJ whole genome shotgun (WGS) entry which is preliminary data.</text>
</comment>
<reference evidence="4 5" key="1">
    <citation type="submission" date="2015-01" db="EMBL/GenBank/DDBJ databases">
        <title>Lifestyle Evolution in Cyanobacterial Symbionts of Sponges.</title>
        <authorList>
            <person name="Burgsdorf I."/>
            <person name="Slaby B.M."/>
            <person name="Handley K.M."/>
            <person name="Haber M."/>
            <person name="Blom J."/>
            <person name="Marshall C.W."/>
            <person name="Gilbert J.A."/>
            <person name="Hentschel U."/>
            <person name="Steindler L."/>
        </authorList>
    </citation>
    <scope>NUCLEOTIDE SEQUENCE [LARGE SCALE GENOMIC DNA]</scope>
    <source>
        <strain evidence="4">142</strain>
    </source>
</reference>
<keyword evidence="2 3" id="KW-0040">ANK repeat</keyword>
<dbReference type="PROSITE" id="PS50297">
    <property type="entry name" value="ANK_REP_REGION"/>
    <property type="match status" value="1"/>
</dbReference>